<reference evidence="2 3" key="1">
    <citation type="submission" date="2024-07" db="EMBL/GenBank/DDBJ databases">
        <title>Section-level genome sequencing and comparative genomics of Aspergillus sections Usti and Cavernicolus.</title>
        <authorList>
            <consortium name="Lawrence Berkeley National Laboratory"/>
            <person name="Nybo J.L."/>
            <person name="Vesth T.C."/>
            <person name="Theobald S."/>
            <person name="Frisvad J.C."/>
            <person name="Larsen T.O."/>
            <person name="Kjaerboelling I."/>
            <person name="Rothschild-Mancinelli K."/>
            <person name="Lyhne E.K."/>
            <person name="Kogle M.E."/>
            <person name="Barry K."/>
            <person name="Clum A."/>
            <person name="Na H."/>
            <person name="Ledsgaard L."/>
            <person name="Lin J."/>
            <person name="Lipzen A."/>
            <person name="Kuo A."/>
            <person name="Riley R."/>
            <person name="Mondo S."/>
            <person name="Labutti K."/>
            <person name="Haridas S."/>
            <person name="Pangalinan J."/>
            <person name="Salamov A.A."/>
            <person name="Simmons B.A."/>
            <person name="Magnuson J.K."/>
            <person name="Chen J."/>
            <person name="Drula E."/>
            <person name="Henrissat B."/>
            <person name="Wiebenga A."/>
            <person name="Lubbers R.J."/>
            <person name="Gomes A.C."/>
            <person name="Makela M.R."/>
            <person name="Stajich J."/>
            <person name="Grigoriev I.V."/>
            <person name="Mortensen U.H."/>
            <person name="De Vries R.P."/>
            <person name="Baker S.E."/>
            <person name="Andersen M.R."/>
        </authorList>
    </citation>
    <scope>NUCLEOTIDE SEQUENCE [LARGE SCALE GENOMIC DNA]</scope>
    <source>
        <strain evidence="2 3">CBS 209.92</strain>
    </source>
</reference>
<comment type="caution">
    <text evidence="2">The sequence shown here is derived from an EMBL/GenBank/DDBJ whole genome shotgun (WGS) entry which is preliminary data.</text>
</comment>
<dbReference type="Proteomes" id="UP001610563">
    <property type="component" value="Unassembled WGS sequence"/>
</dbReference>
<proteinExistence type="predicted"/>
<sequence length="51" mass="5594">MSTDSSFEGSDTLRGNSTGRRNQRSSTSITPKMDSNRPSPSSETARTQTRE</sequence>
<feature type="region of interest" description="Disordered" evidence="1">
    <location>
        <begin position="1"/>
        <end position="51"/>
    </location>
</feature>
<evidence type="ECO:0000313" key="2">
    <source>
        <dbReference type="EMBL" id="KAL2796236.1"/>
    </source>
</evidence>
<organism evidence="2 3">
    <name type="scientific">Aspergillus keveii</name>
    <dbReference type="NCBI Taxonomy" id="714993"/>
    <lineage>
        <taxon>Eukaryota</taxon>
        <taxon>Fungi</taxon>
        <taxon>Dikarya</taxon>
        <taxon>Ascomycota</taxon>
        <taxon>Pezizomycotina</taxon>
        <taxon>Eurotiomycetes</taxon>
        <taxon>Eurotiomycetidae</taxon>
        <taxon>Eurotiales</taxon>
        <taxon>Aspergillaceae</taxon>
        <taxon>Aspergillus</taxon>
        <taxon>Aspergillus subgen. Nidulantes</taxon>
    </lineage>
</organism>
<name>A0ABR4GB55_9EURO</name>
<keyword evidence="3" id="KW-1185">Reference proteome</keyword>
<feature type="compositionally biased region" description="Polar residues" evidence="1">
    <location>
        <begin position="36"/>
        <end position="51"/>
    </location>
</feature>
<evidence type="ECO:0000256" key="1">
    <source>
        <dbReference type="SAM" id="MobiDB-lite"/>
    </source>
</evidence>
<protein>
    <submittedName>
        <fullName evidence="2">Uncharacterized protein</fullName>
    </submittedName>
</protein>
<evidence type="ECO:0000313" key="3">
    <source>
        <dbReference type="Proteomes" id="UP001610563"/>
    </source>
</evidence>
<dbReference type="EMBL" id="JBFTWV010000028">
    <property type="protein sequence ID" value="KAL2796236.1"/>
    <property type="molecule type" value="Genomic_DNA"/>
</dbReference>
<gene>
    <name evidence="2" type="ORF">BJX66DRAFT_300285</name>
</gene>
<feature type="compositionally biased region" description="Polar residues" evidence="1">
    <location>
        <begin position="1"/>
        <end position="30"/>
    </location>
</feature>
<accession>A0ABR4GB55</accession>